<dbReference type="InterPro" id="IPR023393">
    <property type="entry name" value="START-like_dom_sf"/>
</dbReference>
<proteinExistence type="inferred from homology"/>
<dbReference type="Gene3D" id="3.30.530.20">
    <property type="match status" value="1"/>
</dbReference>
<dbReference type="Proteomes" id="UP000244867">
    <property type="component" value="Unassembled WGS sequence"/>
</dbReference>
<keyword evidence="4" id="KW-1185">Reference proteome</keyword>
<dbReference type="Pfam" id="PF08327">
    <property type="entry name" value="AHSA1"/>
    <property type="match status" value="1"/>
</dbReference>
<dbReference type="EMBL" id="PYXZ01000011">
    <property type="protein sequence ID" value="PUA79274.1"/>
    <property type="molecule type" value="Genomic_DNA"/>
</dbReference>
<organism evidence="3 4">
    <name type="scientific">Nocardioides currus</name>
    <dbReference type="NCBI Taxonomy" id="2133958"/>
    <lineage>
        <taxon>Bacteria</taxon>
        <taxon>Bacillati</taxon>
        <taxon>Actinomycetota</taxon>
        <taxon>Actinomycetes</taxon>
        <taxon>Propionibacteriales</taxon>
        <taxon>Nocardioidaceae</taxon>
        <taxon>Nocardioides</taxon>
    </lineage>
</organism>
<reference evidence="3 4" key="1">
    <citation type="submission" date="2018-03" db="EMBL/GenBank/DDBJ databases">
        <authorList>
            <person name="Keele B.F."/>
        </authorList>
    </citation>
    <scope>NUCLEOTIDE SEQUENCE [LARGE SCALE GENOMIC DNA]</scope>
    <source>
        <strain evidence="3 4">IB-3</strain>
    </source>
</reference>
<comment type="caution">
    <text evidence="3">The sequence shown here is derived from an EMBL/GenBank/DDBJ whole genome shotgun (WGS) entry which is preliminary data.</text>
</comment>
<dbReference type="SUPFAM" id="SSF55961">
    <property type="entry name" value="Bet v1-like"/>
    <property type="match status" value="1"/>
</dbReference>
<evidence type="ECO:0000256" key="1">
    <source>
        <dbReference type="ARBA" id="ARBA00006817"/>
    </source>
</evidence>
<feature type="domain" description="Activator of Hsp90 ATPase homologue 1/2-like C-terminal" evidence="2">
    <location>
        <begin position="19"/>
        <end position="132"/>
    </location>
</feature>
<dbReference type="RefSeq" id="WP_108346262.1">
    <property type="nucleotide sequence ID" value="NZ_PYXZ01000011.1"/>
</dbReference>
<dbReference type="InterPro" id="IPR013538">
    <property type="entry name" value="ASHA1/2-like_C"/>
</dbReference>
<accession>A0A2R7YSP6</accession>
<gene>
    <name evidence="3" type="ORF">C7S10_19795</name>
</gene>
<dbReference type="OrthoDB" id="4618973at2"/>
<evidence type="ECO:0000313" key="3">
    <source>
        <dbReference type="EMBL" id="PUA79274.1"/>
    </source>
</evidence>
<comment type="similarity">
    <text evidence="1">Belongs to the AHA1 family.</text>
</comment>
<evidence type="ECO:0000259" key="2">
    <source>
        <dbReference type="Pfam" id="PF08327"/>
    </source>
</evidence>
<evidence type="ECO:0000313" key="4">
    <source>
        <dbReference type="Proteomes" id="UP000244867"/>
    </source>
</evidence>
<dbReference type="AlphaFoldDB" id="A0A2R7YSP6"/>
<name>A0A2R7YSP6_9ACTN</name>
<protein>
    <recommendedName>
        <fullName evidence="2">Activator of Hsp90 ATPase homologue 1/2-like C-terminal domain-containing protein</fullName>
    </recommendedName>
</protein>
<sequence length="161" mass="17672">MPLSSVSLDDTLVVTWSVRAPAESVWSVLTDATRQSQWLGAVLESEPRPGGTLVVDHGDGYLCRSSIIELEAPRRLLMTWEFPDEPRSRVAITLDETADEVLVELVHAGLGDLADSYAAGWMTHLTYLEAAVHGSPVPWSQFWMLHATITALYDAQSPSLP</sequence>